<proteinExistence type="predicted"/>
<dbReference type="Proteomes" id="UP001456344">
    <property type="component" value="Chromosome"/>
</dbReference>
<evidence type="ECO:0000313" key="1">
    <source>
        <dbReference type="EMBL" id="WYW17516.1"/>
    </source>
</evidence>
<organism evidence="1 2">
    <name type="scientific">Amycolatopsis coloradensis</name>
    <dbReference type="NCBI Taxonomy" id="76021"/>
    <lineage>
        <taxon>Bacteria</taxon>
        <taxon>Bacillati</taxon>
        <taxon>Actinomycetota</taxon>
        <taxon>Actinomycetes</taxon>
        <taxon>Pseudonocardiales</taxon>
        <taxon>Pseudonocardiaceae</taxon>
        <taxon>Amycolatopsis</taxon>
    </lineage>
</organism>
<name>A0ACD5BDT7_9PSEU</name>
<gene>
    <name evidence="1" type="ORF">LCL61_18365</name>
</gene>
<protein>
    <submittedName>
        <fullName evidence="1">WXG100 family type VII secretion target</fullName>
    </submittedName>
</protein>
<sequence>MSDGTILYDYPVIEQCISMMMKKANEIDNQATALSSDVKTIMVGWKGETANAYEQRSTNLQQGLDTHRQNLLNLRKSLSDAAERMANADKSGGRSIAN</sequence>
<accession>A0ACD5BDT7</accession>
<reference evidence="1" key="1">
    <citation type="submission" date="2023-10" db="EMBL/GenBank/DDBJ databases">
        <title>Whole genome sequencing of actinobacterial strain Amycolatopsis sp. (BCA-696) identifies the underlying plant growth-promoting genes.</title>
        <authorList>
            <person name="Gandham P."/>
            <person name="Vadla N."/>
            <person name="Saji A."/>
            <person name="Srinivas V."/>
            <person name="Ruperao P."/>
            <person name="Selvanayagam S."/>
            <person name="Saxena R.K."/>
            <person name="Rathore A."/>
            <person name="Gopalakrishnan S."/>
            <person name="Thakur V."/>
        </authorList>
    </citation>
    <scope>NUCLEOTIDE SEQUENCE</scope>
    <source>
        <strain evidence="1">BCA-696</strain>
    </source>
</reference>
<evidence type="ECO:0000313" key="2">
    <source>
        <dbReference type="Proteomes" id="UP001456344"/>
    </source>
</evidence>
<dbReference type="EMBL" id="CP150484">
    <property type="protein sequence ID" value="WYW17516.1"/>
    <property type="molecule type" value="Genomic_DNA"/>
</dbReference>
<keyword evidence="2" id="KW-1185">Reference proteome</keyword>